<dbReference type="GO" id="GO:0046872">
    <property type="term" value="F:metal ion binding"/>
    <property type="evidence" value="ECO:0007669"/>
    <property type="project" value="UniProtKB-KW"/>
</dbReference>
<comment type="caution">
    <text evidence="11">The sequence shown here is derived from an EMBL/GenBank/DDBJ whole genome shotgun (WGS) entry which is preliminary data.</text>
</comment>
<dbReference type="EMBL" id="BMXA01000008">
    <property type="protein sequence ID" value="GHA20211.1"/>
    <property type="molecule type" value="Genomic_DNA"/>
</dbReference>
<dbReference type="RefSeq" id="WP_189402784.1">
    <property type="nucleotide sequence ID" value="NZ_BMXA01000008.1"/>
</dbReference>
<evidence type="ECO:0000256" key="8">
    <source>
        <dbReference type="ARBA" id="ARBA00039386"/>
    </source>
</evidence>
<reference evidence="11" key="2">
    <citation type="submission" date="2020-09" db="EMBL/GenBank/DDBJ databases">
        <authorList>
            <person name="Sun Q."/>
            <person name="Kim S."/>
        </authorList>
    </citation>
    <scope>NUCLEOTIDE SEQUENCE</scope>
    <source>
        <strain evidence="11">KCTC 12711</strain>
    </source>
</reference>
<comment type="cofactor">
    <cofactor evidence="7">
        <name>[2Fe-2S] cluster</name>
        <dbReference type="ChEBI" id="CHEBI:190135"/>
    </cofactor>
</comment>
<evidence type="ECO:0000256" key="7">
    <source>
        <dbReference type="ARBA" id="ARBA00034078"/>
    </source>
</evidence>
<protein>
    <recommendedName>
        <fullName evidence="8">Bacterioferritin-associated ferredoxin</fullName>
    </recommendedName>
</protein>
<dbReference type="Pfam" id="PF04324">
    <property type="entry name" value="Fer2_BFD"/>
    <property type="match status" value="1"/>
</dbReference>
<dbReference type="PANTHER" id="PTHR37424">
    <property type="entry name" value="BACTERIOFERRITIN-ASSOCIATED FERREDOXIN"/>
    <property type="match status" value="1"/>
</dbReference>
<evidence type="ECO:0000256" key="2">
    <source>
        <dbReference type="ARBA" id="ARBA00022714"/>
    </source>
</evidence>
<evidence type="ECO:0000256" key="1">
    <source>
        <dbReference type="ARBA" id="ARBA00022448"/>
    </source>
</evidence>
<evidence type="ECO:0000256" key="5">
    <source>
        <dbReference type="ARBA" id="ARBA00023004"/>
    </source>
</evidence>
<keyword evidence="1" id="KW-0813">Transport</keyword>
<keyword evidence="6" id="KW-0411">Iron-sulfur</keyword>
<comment type="similarity">
    <text evidence="9">Belongs to the Bfd family.</text>
</comment>
<evidence type="ECO:0000256" key="3">
    <source>
        <dbReference type="ARBA" id="ARBA00022723"/>
    </source>
</evidence>
<feature type="domain" description="BFD-like [2Fe-2S]-binding" evidence="10">
    <location>
        <begin position="3"/>
        <end position="50"/>
    </location>
</feature>
<dbReference type="InterPro" id="IPR007419">
    <property type="entry name" value="BFD-like_2Fe2S-bd_dom"/>
</dbReference>
<sequence length="72" mass="8030">MFVCLCKSVTDHQIRDAVDQGVTSFDDMQSHLEVSTVCGACSCEVKQVMEKKLKTELHTRSTEVYLSTPAFS</sequence>
<dbReference type="PANTHER" id="PTHR37424:SF1">
    <property type="entry name" value="BACTERIOFERRITIN-ASSOCIATED FERREDOXIN"/>
    <property type="match status" value="1"/>
</dbReference>
<evidence type="ECO:0000256" key="6">
    <source>
        <dbReference type="ARBA" id="ARBA00023014"/>
    </source>
</evidence>
<evidence type="ECO:0000256" key="4">
    <source>
        <dbReference type="ARBA" id="ARBA00022982"/>
    </source>
</evidence>
<proteinExistence type="inferred from homology"/>
<dbReference type="InterPro" id="IPR052371">
    <property type="entry name" value="BFD-associated_ferredoxin"/>
</dbReference>
<keyword evidence="3" id="KW-0479">Metal-binding</keyword>
<evidence type="ECO:0000256" key="9">
    <source>
        <dbReference type="ARBA" id="ARBA00046332"/>
    </source>
</evidence>
<organism evidence="11 12">
    <name type="scientific">Arenicella chitinivorans</name>
    <dbReference type="NCBI Taxonomy" id="1329800"/>
    <lineage>
        <taxon>Bacteria</taxon>
        <taxon>Pseudomonadati</taxon>
        <taxon>Pseudomonadota</taxon>
        <taxon>Gammaproteobacteria</taxon>
        <taxon>Arenicellales</taxon>
        <taxon>Arenicellaceae</taxon>
        <taxon>Arenicella</taxon>
    </lineage>
</organism>
<accession>A0A918S290</accession>
<evidence type="ECO:0000313" key="12">
    <source>
        <dbReference type="Proteomes" id="UP000614811"/>
    </source>
</evidence>
<dbReference type="InterPro" id="IPR041854">
    <property type="entry name" value="BFD-like_2Fe2S-bd_dom_sf"/>
</dbReference>
<dbReference type="Proteomes" id="UP000614811">
    <property type="component" value="Unassembled WGS sequence"/>
</dbReference>
<dbReference type="AlphaFoldDB" id="A0A918S290"/>
<keyword evidence="4" id="KW-0249">Electron transport</keyword>
<dbReference type="Gene3D" id="1.10.10.1100">
    <property type="entry name" value="BFD-like [2Fe-2S]-binding domain"/>
    <property type="match status" value="1"/>
</dbReference>
<gene>
    <name evidence="11" type="ORF">GCM10008090_32690</name>
</gene>
<name>A0A918S290_9GAMM</name>
<dbReference type="GO" id="GO:0051537">
    <property type="term" value="F:2 iron, 2 sulfur cluster binding"/>
    <property type="evidence" value="ECO:0007669"/>
    <property type="project" value="UniProtKB-KW"/>
</dbReference>
<keyword evidence="2" id="KW-0001">2Fe-2S</keyword>
<keyword evidence="5" id="KW-0408">Iron</keyword>
<reference evidence="11" key="1">
    <citation type="journal article" date="2014" name="Int. J. Syst. Evol. Microbiol.">
        <title>Complete genome sequence of Corynebacterium casei LMG S-19264T (=DSM 44701T), isolated from a smear-ripened cheese.</title>
        <authorList>
            <consortium name="US DOE Joint Genome Institute (JGI-PGF)"/>
            <person name="Walter F."/>
            <person name="Albersmeier A."/>
            <person name="Kalinowski J."/>
            <person name="Ruckert C."/>
        </authorList>
    </citation>
    <scope>NUCLEOTIDE SEQUENCE</scope>
    <source>
        <strain evidence="11">KCTC 12711</strain>
    </source>
</reference>
<keyword evidence="12" id="KW-1185">Reference proteome</keyword>
<evidence type="ECO:0000259" key="10">
    <source>
        <dbReference type="Pfam" id="PF04324"/>
    </source>
</evidence>
<evidence type="ECO:0000313" key="11">
    <source>
        <dbReference type="EMBL" id="GHA20211.1"/>
    </source>
</evidence>